<evidence type="ECO:0000313" key="3">
    <source>
        <dbReference type="Proteomes" id="UP000034786"/>
    </source>
</evidence>
<keyword evidence="1" id="KW-0472">Membrane</keyword>
<dbReference type="EMBL" id="JYJH01000002">
    <property type="protein sequence ID" value="KJK41087.1"/>
    <property type="molecule type" value="Genomic_DNA"/>
</dbReference>
<dbReference type="STRING" id="284040.UK15_04695"/>
<keyword evidence="1" id="KW-1133">Transmembrane helix</keyword>
<accession>A0A0M2GY05</accession>
<comment type="caution">
    <text evidence="2">The sequence shown here is derived from an EMBL/GenBank/DDBJ whole genome shotgun (WGS) entry which is preliminary data.</text>
</comment>
<name>A0A0M2GY05_9ACTN</name>
<keyword evidence="1" id="KW-0812">Transmembrane</keyword>
<protein>
    <recommendedName>
        <fullName evidence="4">Integral membrane protein</fullName>
    </recommendedName>
</protein>
<feature type="transmembrane region" description="Helical" evidence="1">
    <location>
        <begin position="146"/>
        <end position="168"/>
    </location>
</feature>
<dbReference type="Proteomes" id="UP000034786">
    <property type="component" value="Unassembled WGS sequence"/>
</dbReference>
<gene>
    <name evidence="2" type="ORF">UK15_04695</name>
</gene>
<dbReference type="AlphaFoldDB" id="A0A0M2GY05"/>
<proteinExistence type="predicted"/>
<reference evidence="3" key="1">
    <citation type="submission" date="2015-02" db="EMBL/GenBank/DDBJ databases">
        <authorList>
            <person name="Ju K.-S."/>
            <person name="Doroghazi J.R."/>
            <person name="Metcalf W."/>
        </authorList>
    </citation>
    <scope>NUCLEOTIDE SEQUENCE [LARGE SCALE GENOMIC DNA]</scope>
    <source>
        <strain evidence="3">NRRL B-16380</strain>
    </source>
</reference>
<sequence length="198" mass="21204">MPASLATALVLVHTLFAITVLGGLGLLLTAASYDAVDGHLLALTAYAAAPGTLGWWLARRTRQGGTRTRAALIAVQAWLILGACTNITDGSPRGCTQLFLPALVLYFLTREESRGWYRLPDRERAERRPFSLPRMIRRRRDEGQTAVEYAGLIAVVAAVIAALVVSGLGPQIYGGLQSAVCKVTGTACHETLMGRADE</sequence>
<organism evidence="2 3">
    <name type="scientific">Streptomyces variegatus</name>
    <dbReference type="NCBI Taxonomy" id="284040"/>
    <lineage>
        <taxon>Bacteria</taxon>
        <taxon>Bacillati</taxon>
        <taxon>Actinomycetota</taxon>
        <taxon>Actinomycetes</taxon>
        <taxon>Kitasatosporales</taxon>
        <taxon>Streptomycetaceae</taxon>
        <taxon>Streptomyces</taxon>
    </lineage>
</organism>
<feature type="transmembrane region" description="Helical" evidence="1">
    <location>
        <begin position="40"/>
        <end position="58"/>
    </location>
</feature>
<keyword evidence="3" id="KW-1185">Reference proteome</keyword>
<dbReference type="PATRIC" id="fig|284040.3.peg.971"/>
<evidence type="ECO:0000256" key="1">
    <source>
        <dbReference type="SAM" id="Phobius"/>
    </source>
</evidence>
<evidence type="ECO:0008006" key="4">
    <source>
        <dbReference type="Google" id="ProtNLM"/>
    </source>
</evidence>
<dbReference type="RefSeq" id="WP_031132630.1">
    <property type="nucleotide sequence ID" value="NZ_JYJH01000002.1"/>
</dbReference>
<evidence type="ECO:0000313" key="2">
    <source>
        <dbReference type="EMBL" id="KJK41087.1"/>
    </source>
</evidence>